<evidence type="ECO:0000256" key="1">
    <source>
        <dbReference type="SAM" id="Coils"/>
    </source>
</evidence>
<accession>A0AAE1JHG0</accession>
<proteinExistence type="predicted"/>
<evidence type="ECO:0000256" key="2">
    <source>
        <dbReference type="SAM" id="MobiDB-lite"/>
    </source>
</evidence>
<name>A0AAE1JHG0_9FABA</name>
<comment type="caution">
    <text evidence="3">The sequence shown here is derived from an EMBL/GenBank/DDBJ whole genome shotgun (WGS) entry which is preliminary data.</text>
</comment>
<keyword evidence="1" id="KW-0175">Coiled coil</keyword>
<feature type="coiled-coil region" evidence="1">
    <location>
        <begin position="139"/>
        <end position="166"/>
    </location>
</feature>
<sequence>MHGSVMRPTLCPQLPSPGAETAHSFSPGPSPSQVPSPQMKKCEIAKTNRASSKRGTQHKGGSIPNTEHKRRMDEFLRLKASVNSEGSSVQSNHDEFNLWLEVAGGKNKKGRIYSLEYEDQHIVSSAPPPSINLMGDFNIQELHTKMTHLKQETEHLEQENQHLKQTVGMVIAVLQGMGIQLPRLSNLANEKAPTATKANKKAENEN</sequence>
<dbReference type="EMBL" id="JAWXYG010000017">
    <property type="protein sequence ID" value="KAK4253189.1"/>
    <property type="molecule type" value="Genomic_DNA"/>
</dbReference>
<dbReference type="Proteomes" id="UP001293593">
    <property type="component" value="Unassembled WGS sequence"/>
</dbReference>
<reference evidence="3" key="1">
    <citation type="submission" date="2023-10" db="EMBL/GenBank/DDBJ databases">
        <title>Chromosome-level genome of the transformable northern wattle, Acacia crassicarpa.</title>
        <authorList>
            <person name="Massaro I."/>
            <person name="Sinha N.R."/>
            <person name="Poethig S."/>
            <person name="Leichty A.R."/>
        </authorList>
    </citation>
    <scope>NUCLEOTIDE SEQUENCE</scope>
    <source>
        <strain evidence="3">Acra3RX</strain>
        <tissue evidence="3">Leaf</tissue>
    </source>
</reference>
<feature type="region of interest" description="Disordered" evidence="2">
    <location>
        <begin position="1"/>
        <end position="71"/>
    </location>
</feature>
<organism evidence="3 4">
    <name type="scientific">Acacia crassicarpa</name>
    <name type="common">northern wattle</name>
    <dbReference type="NCBI Taxonomy" id="499986"/>
    <lineage>
        <taxon>Eukaryota</taxon>
        <taxon>Viridiplantae</taxon>
        <taxon>Streptophyta</taxon>
        <taxon>Embryophyta</taxon>
        <taxon>Tracheophyta</taxon>
        <taxon>Spermatophyta</taxon>
        <taxon>Magnoliopsida</taxon>
        <taxon>eudicotyledons</taxon>
        <taxon>Gunneridae</taxon>
        <taxon>Pentapetalae</taxon>
        <taxon>rosids</taxon>
        <taxon>fabids</taxon>
        <taxon>Fabales</taxon>
        <taxon>Fabaceae</taxon>
        <taxon>Caesalpinioideae</taxon>
        <taxon>mimosoid clade</taxon>
        <taxon>Acacieae</taxon>
        <taxon>Acacia</taxon>
    </lineage>
</organism>
<keyword evidence="4" id="KW-1185">Reference proteome</keyword>
<protein>
    <submittedName>
        <fullName evidence="3">Uncharacterized protein</fullName>
    </submittedName>
</protein>
<evidence type="ECO:0000313" key="4">
    <source>
        <dbReference type="Proteomes" id="UP001293593"/>
    </source>
</evidence>
<gene>
    <name evidence="3" type="ORF">QN277_010784</name>
</gene>
<evidence type="ECO:0000313" key="3">
    <source>
        <dbReference type="EMBL" id="KAK4253189.1"/>
    </source>
</evidence>
<dbReference type="AlphaFoldDB" id="A0AAE1JHG0"/>